<reference evidence="2" key="1">
    <citation type="submission" date="2023-03" db="EMBL/GenBank/DDBJ databases">
        <title>Massive genome expansion in bonnet fungi (Mycena s.s.) driven by repeated elements and novel gene families across ecological guilds.</title>
        <authorList>
            <consortium name="Lawrence Berkeley National Laboratory"/>
            <person name="Harder C.B."/>
            <person name="Miyauchi S."/>
            <person name="Viragh M."/>
            <person name="Kuo A."/>
            <person name="Thoen E."/>
            <person name="Andreopoulos B."/>
            <person name="Lu D."/>
            <person name="Skrede I."/>
            <person name="Drula E."/>
            <person name="Henrissat B."/>
            <person name="Morin E."/>
            <person name="Kohler A."/>
            <person name="Barry K."/>
            <person name="LaButti K."/>
            <person name="Morin E."/>
            <person name="Salamov A."/>
            <person name="Lipzen A."/>
            <person name="Mereny Z."/>
            <person name="Hegedus B."/>
            <person name="Baldrian P."/>
            <person name="Stursova M."/>
            <person name="Weitz H."/>
            <person name="Taylor A."/>
            <person name="Grigoriev I.V."/>
            <person name="Nagy L.G."/>
            <person name="Martin F."/>
            <person name="Kauserud H."/>
        </authorList>
    </citation>
    <scope>NUCLEOTIDE SEQUENCE</scope>
    <source>
        <strain evidence="2">9284</strain>
    </source>
</reference>
<feature type="compositionally biased region" description="Acidic residues" evidence="1">
    <location>
        <begin position="149"/>
        <end position="161"/>
    </location>
</feature>
<gene>
    <name evidence="2" type="ORF">FB45DRAFT_886070</name>
</gene>
<name>A0AAD7G0N6_9AGAR</name>
<keyword evidence="3" id="KW-1185">Reference proteome</keyword>
<accession>A0AAD7G0N6</accession>
<sequence>MHADQHKSIDDEVAEAARLASQAQALADDLKARAQTTEDPDTSARLLEESSAKQAEARKHSRRAHRLASGAWQGGTWGASMGAAIGVGLGATVGTLVGAIATIPTTGVGFLVGVPVGWIHGPWVGRKTKEQGNSAEKVEDDGGVGRLEEEGEAGESEEMLDEEAHRAVLAAIEAHDKAGTMA</sequence>
<evidence type="ECO:0000256" key="1">
    <source>
        <dbReference type="SAM" id="MobiDB-lite"/>
    </source>
</evidence>
<organism evidence="2 3">
    <name type="scientific">Roridomyces roridus</name>
    <dbReference type="NCBI Taxonomy" id="1738132"/>
    <lineage>
        <taxon>Eukaryota</taxon>
        <taxon>Fungi</taxon>
        <taxon>Dikarya</taxon>
        <taxon>Basidiomycota</taxon>
        <taxon>Agaricomycotina</taxon>
        <taxon>Agaricomycetes</taxon>
        <taxon>Agaricomycetidae</taxon>
        <taxon>Agaricales</taxon>
        <taxon>Marasmiineae</taxon>
        <taxon>Mycenaceae</taxon>
        <taxon>Roridomyces</taxon>
    </lineage>
</organism>
<dbReference type="Proteomes" id="UP001221142">
    <property type="component" value="Unassembled WGS sequence"/>
</dbReference>
<evidence type="ECO:0000313" key="2">
    <source>
        <dbReference type="EMBL" id="KAJ7649815.1"/>
    </source>
</evidence>
<dbReference type="EMBL" id="JARKIF010000001">
    <property type="protein sequence ID" value="KAJ7649815.1"/>
    <property type="molecule type" value="Genomic_DNA"/>
</dbReference>
<comment type="caution">
    <text evidence="2">The sequence shown here is derived from an EMBL/GenBank/DDBJ whole genome shotgun (WGS) entry which is preliminary data.</text>
</comment>
<evidence type="ECO:0000313" key="3">
    <source>
        <dbReference type="Proteomes" id="UP001221142"/>
    </source>
</evidence>
<proteinExistence type="predicted"/>
<feature type="region of interest" description="Disordered" evidence="1">
    <location>
        <begin position="127"/>
        <end position="161"/>
    </location>
</feature>
<feature type="compositionally biased region" description="Basic and acidic residues" evidence="1">
    <location>
        <begin position="46"/>
        <end position="58"/>
    </location>
</feature>
<protein>
    <submittedName>
        <fullName evidence="2">Uncharacterized protein</fullName>
    </submittedName>
</protein>
<dbReference type="AlphaFoldDB" id="A0AAD7G0N6"/>
<feature type="region of interest" description="Disordered" evidence="1">
    <location>
        <begin position="28"/>
        <end position="68"/>
    </location>
</feature>